<evidence type="ECO:0000256" key="1">
    <source>
        <dbReference type="SAM" id="MobiDB-lite"/>
    </source>
</evidence>
<name>M7N798_9BACT</name>
<proteinExistence type="predicted"/>
<feature type="compositionally biased region" description="Basic and acidic residues" evidence="1">
    <location>
        <begin position="1"/>
        <end position="16"/>
    </location>
</feature>
<organism evidence="2 3">
    <name type="scientific">Cesiribacter andamanensis AMV16</name>
    <dbReference type="NCBI Taxonomy" id="1279009"/>
    <lineage>
        <taxon>Bacteria</taxon>
        <taxon>Pseudomonadati</taxon>
        <taxon>Bacteroidota</taxon>
        <taxon>Cytophagia</taxon>
        <taxon>Cytophagales</taxon>
        <taxon>Cesiribacteraceae</taxon>
        <taxon>Cesiribacter</taxon>
    </lineage>
</organism>
<feature type="region of interest" description="Disordered" evidence="1">
    <location>
        <begin position="1"/>
        <end position="79"/>
    </location>
</feature>
<evidence type="ECO:0000313" key="2">
    <source>
        <dbReference type="EMBL" id="EMR03116.1"/>
    </source>
</evidence>
<evidence type="ECO:0000313" key="3">
    <source>
        <dbReference type="Proteomes" id="UP000011910"/>
    </source>
</evidence>
<dbReference type="Proteomes" id="UP000011910">
    <property type="component" value="Unassembled WGS sequence"/>
</dbReference>
<dbReference type="AlphaFoldDB" id="M7N798"/>
<feature type="compositionally biased region" description="Polar residues" evidence="1">
    <location>
        <begin position="52"/>
        <end position="61"/>
    </location>
</feature>
<feature type="compositionally biased region" description="Basic and acidic residues" evidence="1">
    <location>
        <begin position="33"/>
        <end position="49"/>
    </location>
</feature>
<accession>M7N798</accession>
<comment type="caution">
    <text evidence="2">The sequence shown here is derived from an EMBL/GenBank/DDBJ whole genome shotgun (WGS) entry which is preliminary data.</text>
</comment>
<feature type="compositionally biased region" description="Basic residues" evidence="1">
    <location>
        <begin position="20"/>
        <end position="32"/>
    </location>
</feature>
<keyword evidence="3" id="KW-1185">Reference proteome</keyword>
<reference evidence="2 3" key="1">
    <citation type="journal article" date="2013" name="Genome Announc.">
        <title>Draft Genome Sequence of Cesiribacter andamanensis Strain AMV16T, Isolated from a Soil Sample from a Mud Volcano in the Andaman Islands, India.</title>
        <authorList>
            <person name="Shivaji S."/>
            <person name="Ara S."/>
            <person name="Begum Z."/>
            <person name="Srinivas T.N."/>
            <person name="Singh A."/>
            <person name="Kumar Pinnaka A."/>
        </authorList>
    </citation>
    <scope>NUCLEOTIDE SEQUENCE [LARGE SCALE GENOMIC DNA]</scope>
    <source>
        <strain evidence="2 3">AMV16</strain>
    </source>
</reference>
<gene>
    <name evidence="2" type="ORF">ADICEAN_01717</name>
</gene>
<sequence length="122" mass="13765">MQHPLHNDYRPVDHNAKIQRPQRHQVGRYPKQVHHDKGKEQRQGNDRGHNKTGPQVAQQQYQHKDYNKPPFQQVGFDGTGGAAHQLGAVQVGDNLKTIGQRGLYLGYALVYPLQGFGRVGPL</sequence>
<dbReference type="EMBL" id="AODQ01000034">
    <property type="protein sequence ID" value="EMR03116.1"/>
    <property type="molecule type" value="Genomic_DNA"/>
</dbReference>
<protein>
    <submittedName>
        <fullName evidence="2">Uncharacterized protein</fullName>
    </submittedName>
</protein>